<evidence type="ECO:0000313" key="3">
    <source>
        <dbReference type="EMBL" id="RKN74194.1"/>
    </source>
</evidence>
<evidence type="ECO:0000256" key="1">
    <source>
        <dbReference type="ARBA" id="ARBA00023239"/>
    </source>
</evidence>
<dbReference type="PANTHER" id="PTHR21240:SF28">
    <property type="entry name" value="ISO-OROTATE DECARBOXYLASE (EUROFUNG)"/>
    <property type="match status" value="1"/>
</dbReference>
<dbReference type="RefSeq" id="WP_120750464.1">
    <property type="nucleotide sequence ID" value="NZ_RBAH01000025.1"/>
</dbReference>
<dbReference type="InterPro" id="IPR032465">
    <property type="entry name" value="ACMSD"/>
</dbReference>
<organism evidence="3 4">
    <name type="scientific">Paenibacillus ginsengarvi</name>
    <dbReference type="NCBI Taxonomy" id="400777"/>
    <lineage>
        <taxon>Bacteria</taxon>
        <taxon>Bacillati</taxon>
        <taxon>Bacillota</taxon>
        <taxon>Bacilli</taxon>
        <taxon>Bacillales</taxon>
        <taxon>Paenibacillaceae</taxon>
        <taxon>Paenibacillus</taxon>
    </lineage>
</organism>
<dbReference type="EMBL" id="RBAH01000025">
    <property type="protein sequence ID" value="RKN74194.1"/>
    <property type="molecule type" value="Genomic_DNA"/>
</dbReference>
<keyword evidence="3" id="KW-0378">Hydrolase</keyword>
<dbReference type="Gene3D" id="3.20.20.140">
    <property type="entry name" value="Metal-dependent hydrolases"/>
    <property type="match status" value="1"/>
</dbReference>
<feature type="domain" description="Amidohydrolase-related" evidence="2">
    <location>
        <begin position="3"/>
        <end position="253"/>
    </location>
</feature>
<evidence type="ECO:0000313" key="4">
    <source>
        <dbReference type="Proteomes" id="UP000282311"/>
    </source>
</evidence>
<dbReference type="InterPro" id="IPR006680">
    <property type="entry name" value="Amidohydro-rel"/>
</dbReference>
<dbReference type="GO" id="GO:0016787">
    <property type="term" value="F:hydrolase activity"/>
    <property type="evidence" value="ECO:0007669"/>
    <property type="project" value="UniProtKB-KW"/>
</dbReference>
<comment type="caution">
    <text evidence="3">The sequence shown here is derived from an EMBL/GenBank/DDBJ whole genome shotgun (WGS) entry which is preliminary data.</text>
</comment>
<dbReference type="Pfam" id="PF04909">
    <property type="entry name" value="Amidohydro_2"/>
    <property type="match status" value="1"/>
</dbReference>
<reference evidence="3 4" key="1">
    <citation type="journal article" date="2007" name="Int. J. Syst. Evol. Microbiol.">
        <title>Paenibacillus ginsengarvi sp. nov., isolated from soil from ginseng cultivation.</title>
        <authorList>
            <person name="Yoon M.H."/>
            <person name="Ten L.N."/>
            <person name="Im W.T."/>
        </authorList>
    </citation>
    <scope>NUCLEOTIDE SEQUENCE [LARGE SCALE GENOMIC DNA]</scope>
    <source>
        <strain evidence="3 4">KCTC 13059</strain>
    </source>
</reference>
<dbReference type="GO" id="GO:0005737">
    <property type="term" value="C:cytoplasm"/>
    <property type="evidence" value="ECO:0007669"/>
    <property type="project" value="TreeGrafter"/>
</dbReference>
<dbReference type="AlphaFoldDB" id="A0A3B0BNU7"/>
<evidence type="ECO:0000259" key="2">
    <source>
        <dbReference type="Pfam" id="PF04909"/>
    </source>
</evidence>
<protein>
    <submittedName>
        <fullName evidence="3">Amidohydrolase</fullName>
    </submittedName>
</protein>
<name>A0A3B0BNU7_9BACL</name>
<keyword evidence="4" id="KW-1185">Reference proteome</keyword>
<dbReference type="Proteomes" id="UP000282311">
    <property type="component" value="Unassembled WGS sequence"/>
</dbReference>
<dbReference type="GO" id="GO:0019748">
    <property type="term" value="P:secondary metabolic process"/>
    <property type="evidence" value="ECO:0007669"/>
    <property type="project" value="TreeGrafter"/>
</dbReference>
<keyword evidence="1" id="KW-0456">Lyase</keyword>
<accession>A0A3B0BNU7</accession>
<dbReference type="InterPro" id="IPR032466">
    <property type="entry name" value="Metal_Hydrolase"/>
</dbReference>
<proteinExistence type="predicted"/>
<sequence length="259" mass="29715">MIIDSHLHLSFNRAQHYAPHLKRTLHHMQMAGIDKTCLMPFPQFAGPIYPNQAEMTFQAETLAEITEAHPGVFLPLLFINPALPHAFTLELMEKYMLRGPIIGAKFHISMIADDERYEPIYAFLEKHDIPVLFHSWYKTTERTTFESTPADVARMARKHPSLRILMAHMTGARLRGIQDIKRLPNVYLDTSGSQPEEGFLERALEELGADRVLYGSDYPIRAFSTQLARFDSVALSPEDRDKVLYRNALSFFRKGGRRS</sequence>
<dbReference type="GO" id="GO:0016831">
    <property type="term" value="F:carboxy-lyase activity"/>
    <property type="evidence" value="ECO:0007669"/>
    <property type="project" value="InterPro"/>
</dbReference>
<dbReference type="SUPFAM" id="SSF51556">
    <property type="entry name" value="Metallo-dependent hydrolases"/>
    <property type="match status" value="1"/>
</dbReference>
<dbReference type="PANTHER" id="PTHR21240">
    <property type="entry name" value="2-AMINO-3-CARBOXYLMUCONATE-6-SEMIALDEHYDE DECARBOXYLASE"/>
    <property type="match status" value="1"/>
</dbReference>
<gene>
    <name evidence="3" type="ORF">D7M11_27485</name>
</gene>
<dbReference type="OrthoDB" id="9777673at2"/>